<evidence type="ECO:0000313" key="3">
    <source>
        <dbReference type="Proteomes" id="UP000195447"/>
    </source>
</evidence>
<dbReference type="NCBIfam" id="TIGR00762">
    <property type="entry name" value="DegV"/>
    <property type="match status" value="1"/>
</dbReference>
<protein>
    <submittedName>
        <fullName evidence="2">EDD domain protein</fullName>
    </submittedName>
</protein>
<dbReference type="AlphaFoldDB" id="A0A1Y4LXR2"/>
<reference evidence="3" key="1">
    <citation type="submission" date="2017-04" db="EMBL/GenBank/DDBJ databases">
        <title>Function of individual gut microbiota members based on whole genome sequencing of pure cultures obtained from chicken caecum.</title>
        <authorList>
            <person name="Medvecky M."/>
            <person name="Cejkova D."/>
            <person name="Polansky O."/>
            <person name="Karasova D."/>
            <person name="Kubasova T."/>
            <person name="Cizek A."/>
            <person name="Rychlik I."/>
        </authorList>
    </citation>
    <scope>NUCLEOTIDE SEQUENCE [LARGE SCALE GENOMIC DNA]</scope>
    <source>
        <strain evidence="3">An178</strain>
    </source>
</reference>
<dbReference type="Gene3D" id="3.40.50.10170">
    <property type="match status" value="1"/>
</dbReference>
<dbReference type="Pfam" id="PF02645">
    <property type="entry name" value="DegV"/>
    <property type="match status" value="1"/>
</dbReference>
<dbReference type="InterPro" id="IPR003797">
    <property type="entry name" value="DegV"/>
</dbReference>
<dbReference type="Gene3D" id="3.30.1180.10">
    <property type="match status" value="1"/>
</dbReference>
<dbReference type="SUPFAM" id="SSF82549">
    <property type="entry name" value="DAK1/DegV-like"/>
    <property type="match status" value="1"/>
</dbReference>
<dbReference type="InterPro" id="IPR043168">
    <property type="entry name" value="DegV_C"/>
</dbReference>
<accession>A0A1Y4LXR2</accession>
<dbReference type="InterPro" id="IPR050270">
    <property type="entry name" value="DegV_domain_contain"/>
</dbReference>
<comment type="caution">
    <text evidence="2">The sequence shown here is derived from an EMBL/GenBank/DDBJ whole genome shotgun (WGS) entry which is preliminary data.</text>
</comment>
<dbReference type="EMBL" id="NFKM01000004">
    <property type="protein sequence ID" value="OUP61378.1"/>
    <property type="molecule type" value="Genomic_DNA"/>
</dbReference>
<keyword evidence="1" id="KW-0446">Lipid-binding</keyword>
<gene>
    <name evidence="2" type="ORF">B5F14_03445</name>
</gene>
<dbReference type="PANTHER" id="PTHR33434:SF2">
    <property type="entry name" value="FATTY ACID-BINDING PROTEIN TM_1468"/>
    <property type="match status" value="1"/>
</dbReference>
<dbReference type="RefSeq" id="WP_087158361.1">
    <property type="nucleotide sequence ID" value="NZ_JAQDCF010000002.1"/>
</dbReference>
<dbReference type="Proteomes" id="UP000195447">
    <property type="component" value="Unassembled WGS sequence"/>
</dbReference>
<keyword evidence="3" id="KW-1185">Reference proteome</keyword>
<organism evidence="2 3">
    <name type="scientific">Faecalitalea cylindroides</name>
    <dbReference type="NCBI Taxonomy" id="39483"/>
    <lineage>
        <taxon>Bacteria</taxon>
        <taxon>Bacillati</taxon>
        <taxon>Bacillota</taxon>
        <taxon>Erysipelotrichia</taxon>
        <taxon>Erysipelotrichales</taxon>
        <taxon>Erysipelotrichaceae</taxon>
        <taxon>Faecalitalea</taxon>
    </lineage>
</organism>
<dbReference type="PANTHER" id="PTHR33434">
    <property type="entry name" value="DEGV DOMAIN-CONTAINING PROTEIN DR_1986-RELATED"/>
    <property type="match status" value="1"/>
</dbReference>
<name>A0A1Y4LXR2_9FIRM</name>
<proteinExistence type="predicted"/>
<evidence type="ECO:0000256" key="1">
    <source>
        <dbReference type="ARBA" id="ARBA00023121"/>
    </source>
</evidence>
<dbReference type="GO" id="GO:0008289">
    <property type="term" value="F:lipid binding"/>
    <property type="evidence" value="ECO:0007669"/>
    <property type="project" value="UniProtKB-KW"/>
</dbReference>
<dbReference type="PROSITE" id="PS51482">
    <property type="entry name" value="DEGV"/>
    <property type="match status" value="1"/>
</dbReference>
<evidence type="ECO:0000313" key="2">
    <source>
        <dbReference type="EMBL" id="OUP61378.1"/>
    </source>
</evidence>
<sequence length="283" mass="31322">MKVAFVTDSGTGIAPSKMMEKGIYSLPLQIECEGVSYDEYETIVYSTVIENLHAQKLMKTSLPKLGKIQDMFEEIKNKGYDAVFCVPICKGLSGTMDAMEMIANQVGLKFYGVDCYVTAVLQERMIEIAKEMYEANVTVEKIMERLERMAETCETVLLCDDLQHMKRGGRLTPMAATLGGLLKIKPVLHINKDTAGKVDVMDKVRTMSKAQDKVIEHLRNIGVNKDYTMVVAHVDVAKAAKEYAAKIESRIEGSKVKIIDLVSAVGIHTGLGCLAVQVFNENV</sequence>